<accession>A0A6N1XC50</accession>
<dbReference type="Proteomes" id="UP000509579">
    <property type="component" value="Plasmid unnamed2"/>
</dbReference>
<dbReference type="InterPro" id="IPR001584">
    <property type="entry name" value="Integrase_cat-core"/>
</dbReference>
<dbReference type="Gene3D" id="3.30.420.10">
    <property type="entry name" value="Ribonuclease H-like superfamily/Ribonuclease H"/>
    <property type="match status" value="1"/>
</dbReference>
<keyword evidence="2" id="KW-0614">Plasmid</keyword>
<dbReference type="InterPro" id="IPR048020">
    <property type="entry name" value="Transpos_IS3"/>
</dbReference>
<dbReference type="PANTHER" id="PTHR47515:SF2">
    <property type="entry name" value="INTEGRASE CORE DOMAIN PROTEIN"/>
    <property type="match status" value="1"/>
</dbReference>
<sequence length="365" mass="42288">MKKTRFSESQIVAILKEVELDAKVGETCRKHGVSEPTYYKWKSQYSGMTVPHLSQLRELQDENARLKRMYADLALMHNALKDVVGPKALTPERREMVVQSLMAEHGMSERRACSASGIARSTLRYRPVPRDDSGVIAFIQGHVALNPRHGFDLLYDSARHQKQPWGKTVLWRVYCQLRLNLPRRGKKRLPTRIKQPLQAASQPNQGWSCDFMSDALWSGRRFRTFNVIDEYNREGLRIEIDTSLPAARVIRALDELVEVRGAPLSIRLDNGPEFIANALAEWAQSKGIALNHIQPGKPTQNAYVERFNKTYRTEVLDCYVFDSLHEVRQMTEDWLHRYNHHRPHESLGRIPPVEYRVKQFPNLYF</sequence>
<dbReference type="InterPro" id="IPR012337">
    <property type="entry name" value="RNaseH-like_sf"/>
</dbReference>
<protein>
    <submittedName>
        <fullName evidence="2">IS3 family transposase</fullName>
    </submittedName>
</protein>
<dbReference type="PANTHER" id="PTHR47515">
    <property type="entry name" value="LOW CALCIUM RESPONSE LOCUS PROTEIN T"/>
    <property type="match status" value="1"/>
</dbReference>
<dbReference type="SUPFAM" id="SSF53098">
    <property type="entry name" value="Ribonuclease H-like"/>
    <property type="match status" value="1"/>
</dbReference>
<dbReference type="Pfam" id="PF13683">
    <property type="entry name" value="rve_3"/>
    <property type="match status" value="1"/>
</dbReference>
<geneLocation type="plasmid" evidence="2 3">
    <name>unnamed2</name>
</geneLocation>
<proteinExistence type="predicted"/>
<dbReference type="InterPro" id="IPR009057">
    <property type="entry name" value="Homeodomain-like_sf"/>
</dbReference>
<dbReference type="AlphaFoldDB" id="A0A6N1XC50"/>
<dbReference type="EMBL" id="CP054842">
    <property type="protein sequence ID" value="QKV55722.1"/>
    <property type="molecule type" value="Genomic_DNA"/>
</dbReference>
<dbReference type="Pfam" id="PF01527">
    <property type="entry name" value="HTH_Tnp_1"/>
    <property type="match status" value="1"/>
</dbReference>
<dbReference type="KEGG" id="aant:HUK68_22500"/>
<keyword evidence="3" id="KW-1185">Reference proteome</keyword>
<dbReference type="GO" id="GO:0006313">
    <property type="term" value="P:DNA transposition"/>
    <property type="evidence" value="ECO:0007669"/>
    <property type="project" value="InterPro"/>
</dbReference>
<organism evidence="2 3">
    <name type="scientific">Comamonas antarctica</name>
    <dbReference type="NCBI Taxonomy" id="2743470"/>
    <lineage>
        <taxon>Bacteria</taxon>
        <taxon>Pseudomonadati</taxon>
        <taxon>Pseudomonadota</taxon>
        <taxon>Betaproteobacteria</taxon>
        <taxon>Burkholderiales</taxon>
        <taxon>Comamonadaceae</taxon>
        <taxon>Comamonas</taxon>
    </lineage>
</organism>
<reference evidence="2 3" key="1">
    <citation type="submission" date="2020-06" db="EMBL/GenBank/DDBJ databases">
        <title>Acidovorax antarctica sp. nov., isolated from Corinth ice sheet soil, Antarctic Fields Peninsula.</title>
        <authorList>
            <person name="Xu Q."/>
            <person name="Peng F."/>
        </authorList>
    </citation>
    <scope>NUCLEOTIDE SEQUENCE [LARGE SCALE GENOMIC DNA]</scope>
    <source>
        <strain evidence="2 3">16-35-5</strain>
        <plasmid evidence="2 3">unnamed2</plasmid>
    </source>
</reference>
<dbReference type="GO" id="GO:0003677">
    <property type="term" value="F:DNA binding"/>
    <property type="evidence" value="ECO:0007669"/>
    <property type="project" value="InterPro"/>
</dbReference>
<name>A0A6N1XC50_9BURK</name>
<dbReference type="NCBIfam" id="NF033516">
    <property type="entry name" value="transpos_IS3"/>
    <property type="match status" value="1"/>
</dbReference>
<evidence type="ECO:0000313" key="3">
    <source>
        <dbReference type="Proteomes" id="UP000509579"/>
    </source>
</evidence>
<dbReference type="InterPro" id="IPR002514">
    <property type="entry name" value="Transposase_8"/>
</dbReference>
<dbReference type="GO" id="GO:0004803">
    <property type="term" value="F:transposase activity"/>
    <property type="evidence" value="ECO:0007669"/>
    <property type="project" value="InterPro"/>
</dbReference>
<dbReference type="PROSITE" id="PS50994">
    <property type="entry name" value="INTEGRASE"/>
    <property type="match status" value="1"/>
</dbReference>
<dbReference type="InterPro" id="IPR036397">
    <property type="entry name" value="RNaseH_sf"/>
</dbReference>
<dbReference type="GO" id="GO:0015074">
    <property type="term" value="P:DNA integration"/>
    <property type="evidence" value="ECO:0007669"/>
    <property type="project" value="InterPro"/>
</dbReference>
<gene>
    <name evidence="2" type="ORF">HUK68_22500</name>
</gene>
<dbReference type="RefSeq" id="WP_175506508.1">
    <property type="nucleotide sequence ID" value="NZ_CP054842.1"/>
</dbReference>
<dbReference type="SUPFAM" id="SSF46689">
    <property type="entry name" value="Homeodomain-like"/>
    <property type="match status" value="1"/>
</dbReference>
<feature type="domain" description="Integrase catalytic" evidence="1">
    <location>
        <begin position="199"/>
        <end position="359"/>
    </location>
</feature>
<evidence type="ECO:0000259" key="1">
    <source>
        <dbReference type="PROSITE" id="PS50994"/>
    </source>
</evidence>
<evidence type="ECO:0000313" key="2">
    <source>
        <dbReference type="EMBL" id="QKV55722.1"/>
    </source>
</evidence>